<dbReference type="AlphaFoldDB" id="A0A174AHU4"/>
<evidence type="ECO:0000259" key="1">
    <source>
        <dbReference type="PROSITE" id="PS51186"/>
    </source>
</evidence>
<dbReference type="PROSITE" id="PS51186">
    <property type="entry name" value="GNAT"/>
    <property type="match status" value="1"/>
</dbReference>
<evidence type="ECO:0000313" key="4">
    <source>
        <dbReference type="Proteomes" id="UP000095419"/>
    </source>
</evidence>
<evidence type="ECO:0000313" key="5">
    <source>
        <dbReference type="Proteomes" id="UP000285343"/>
    </source>
</evidence>
<evidence type="ECO:0000313" key="2">
    <source>
        <dbReference type="EMBL" id="CUN87773.1"/>
    </source>
</evidence>
<accession>A0A174AHU4</accession>
<dbReference type="PANTHER" id="PTHR43451">
    <property type="entry name" value="ACETYLTRANSFERASE (GNAT) FAMILY PROTEIN"/>
    <property type="match status" value="1"/>
</dbReference>
<dbReference type="Pfam" id="PF13673">
    <property type="entry name" value="Acetyltransf_10"/>
    <property type="match status" value="1"/>
</dbReference>
<dbReference type="PANTHER" id="PTHR43451:SF1">
    <property type="entry name" value="ACETYLTRANSFERASE"/>
    <property type="match status" value="1"/>
</dbReference>
<dbReference type="InterPro" id="IPR016181">
    <property type="entry name" value="Acyl_CoA_acyltransferase"/>
</dbReference>
<dbReference type="RefSeq" id="WP_057087197.1">
    <property type="nucleotide sequence ID" value="NZ_CYZF01000002.1"/>
</dbReference>
<reference evidence="2 4" key="1">
    <citation type="submission" date="2015-09" db="EMBL/GenBank/DDBJ databases">
        <authorList>
            <consortium name="Pathogen Informatics"/>
        </authorList>
    </citation>
    <scope>NUCLEOTIDE SEQUENCE [LARGE SCALE GENOMIC DNA]</scope>
    <source>
        <strain evidence="2 4">2789STDY5608791</strain>
    </source>
</reference>
<dbReference type="SUPFAM" id="SSF55729">
    <property type="entry name" value="Acyl-CoA N-acyltransferases (Nat)"/>
    <property type="match status" value="1"/>
</dbReference>
<dbReference type="CDD" id="cd04301">
    <property type="entry name" value="NAT_SF"/>
    <property type="match status" value="1"/>
</dbReference>
<sequence>MIRKLTKEEYKNAADLSYQVYMECGISDFTEEGIETFKSFIYGIPSKDELDLYGAFNDDSLIGVIGINRKKQHLSLLFIRQDFHRQGIGKSLFRHMMNDCNFPQMTVNSSTHGEAFYKHLGFKKIGEKEINKGITSIPMVYSRLNYNK</sequence>
<dbReference type="Gene3D" id="3.40.630.30">
    <property type="match status" value="1"/>
</dbReference>
<evidence type="ECO:0000313" key="3">
    <source>
        <dbReference type="EMBL" id="RGV46561.1"/>
    </source>
</evidence>
<dbReference type="InterPro" id="IPR000182">
    <property type="entry name" value="GNAT_dom"/>
</dbReference>
<organism evidence="2 4">
    <name type="scientific">Bacteroides uniformis</name>
    <dbReference type="NCBI Taxonomy" id="820"/>
    <lineage>
        <taxon>Bacteria</taxon>
        <taxon>Pseudomonadati</taxon>
        <taxon>Bacteroidota</taxon>
        <taxon>Bacteroidia</taxon>
        <taxon>Bacteroidales</taxon>
        <taxon>Bacteroidaceae</taxon>
        <taxon>Bacteroides</taxon>
    </lineage>
</organism>
<proteinExistence type="predicted"/>
<protein>
    <submittedName>
        <fullName evidence="2">Acetyltransferase (GNAT) family</fullName>
    </submittedName>
    <submittedName>
        <fullName evidence="3">GNAT family N-acetyltransferase</fullName>
    </submittedName>
</protein>
<reference evidence="3 5" key="2">
    <citation type="submission" date="2018-08" db="EMBL/GenBank/DDBJ databases">
        <title>A genome reference for cultivated species of the human gut microbiota.</title>
        <authorList>
            <person name="Zou Y."/>
            <person name="Xue W."/>
            <person name="Luo G."/>
        </authorList>
    </citation>
    <scope>NUCLEOTIDE SEQUENCE [LARGE SCALE GENOMIC DNA]</scope>
    <source>
        <strain evidence="3 5">AF14-42</strain>
    </source>
</reference>
<dbReference type="GO" id="GO:0016747">
    <property type="term" value="F:acyltransferase activity, transferring groups other than amino-acyl groups"/>
    <property type="evidence" value="ECO:0007669"/>
    <property type="project" value="InterPro"/>
</dbReference>
<dbReference type="Proteomes" id="UP000095419">
    <property type="component" value="Unassembled WGS sequence"/>
</dbReference>
<dbReference type="EMBL" id="CYZF01000002">
    <property type="protein sequence ID" value="CUN87773.1"/>
    <property type="molecule type" value="Genomic_DNA"/>
</dbReference>
<feature type="domain" description="N-acetyltransferase" evidence="1">
    <location>
        <begin position="1"/>
        <end position="144"/>
    </location>
</feature>
<keyword evidence="2" id="KW-0808">Transferase</keyword>
<dbReference type="InterPro" id="IPR052564">
    <property type="entry name" value="N-acetyltrans/Recomb-assoc"/>
</dbReference>
<gene>
    <name evidence="3" type="ORF">DWW14_01115</name>
    <name evidence="2" type="ORF">ERS417307_00716</name>
</gene>
<name>A0A174AHU4_BACUN</name>
<dbReference type="EMBL" id="QRZC01000001">
    <property type="protein sequence ID" value="RGV46561.1"/>
    <property type="molecule type" value="Genomic_DNA"/>
</dbReference>
<dbReference type="Proteomes" id="UP000285343">
    <property type="component" value="Unassembled WGS sequence"/>
</dbReference>